<accession>A0AAN6T9B5</accession>
<feature type="compositionally biased region" description="Polar residues" evidence="1">
    <location>
        <begin position="796"/>
        <end position="806"/>
    </location>
</feature>
<feature type="compositionally biased region" description="Pro residues" evidence="1">
    <location>
        <begin position="815"/>
        <end position="824"/>
    </location>
</feature>
<evidence type="ECO:0000313" key="2">
    <source>
        <dbReference type="EMBL" id="KAK4108824.1"/>
    </source>
</evidence>
<name>A0AAN6T9B5_9PEZI</name>
<gene>
    <name evidence="2" type="ORF">N656DRAFT_848320</name>
</gene>
<reference evidence="2" key="2">
    <citation type="submission" date="2023-05" db="EMBL/GenBank/DDBJ databases">
        <authorList>
            <consortium name="Lawrence Berkeley National Laboratory"/>
            <person name="Steindorff A."/>
            <person name="Hensen N."/>
            <person name="Bonometti L."/>
            <person name="Westerberg I."/>
            <person name="Brannstrom I.O."/>
            <person name="Guillou S."/>
            <person name="Cros-Aarteil S."/>
            <person name="Calhoun S."/>
            <person name="Haridas S."/>
            <person name="Kuo A."/>
            <person name="Mondo S."/>
            <person name="Pangilinan J."/>
            <person name="Riley R."/>
            <person name="Labutti K."/>
            <person name="Andreopoulos B."/>
            <person name="Lipzen A."/>
            <person name="Chen C."/>
            <person name="Yanf M."/>
            <person name="Daum C."/>
            <person name="Ng V."/>
            <person name="Clum A."/>
            <person name="Ohm R."/>
            <person name="Martin F."/>
            <person name="Silar P."/>
            <person name="Natvig D."/>
            <person name="Lalanne C."/>
            <person name="Gautier V."/>
            <person name="Ament-Velasquez S.L."/>
            <person name="Kruys A."/>
            <person name="Hutchinson M.I."/>
            <person name="Powell A.J."/>
            <person name="Barry K."/>
            <person name="Miller A.N."/>
            <person name="Grigoriev I.V."/>
            <person name="Debuchy R."/>
            <person name="Gladieux P."/>
            <person name="Thoren M.H."/>
            <person name="Johannesson H."/>
        </authorList>
    </citation>
    <scope>NUCLEOTIDE SEQUENCE</scope>
    <source>
        <strain evidence="2">CBS 508.74</strain>
    </source>
</reference>
<feature type="compositionally biased region" description="Polar residues" evidence="1">
    <location>
        <begin position="114"/>
        <end position="127"/>
    </location>
</feature>
<comment type="caution">
    <text evidence="2">The sequence shown here is derived from an EMBL/GenBank/DDBJ whole genome shotgun (WGS) entry which is preliminary data.</text>
</comment>
<dbReference type="Proteomes" id="UP001302812">
    <property type="component" value="Unassembled WGS sequence"/>
</dbReference>
<evidence type="ECO:0000256" key="1">
    <source>
        <dbReference type="SAM" id="MobiDB-lite"/>
    </source>
</evidence>
<dbReference type="EMBL" id="MU853360">
    <property type="protein sequence ID" value="KAK4108824.1"/>
    <property type="molecule type" value="Genomic_DNA"/>
</dbReference>
<organism evidence="2 3">
    <name type="scientific">Canariomyces notabilis</name>
    <dbReference type="NCBI Taxonomy" id="2074819"/>
    <lineage>
        <taxon>Eukaryota</taxon>
        <taxon>Fungi</taxon>
        <taxon>Dikarya</taxon>
        <taxon>Ascomycota</taxon>
        <taxon>Pezizomycotina</taxon>
        <taxon>Sordariomycetes</taxon>
        <taxon>Sordariomycetidae</taxon>
        <taxon>Sordariales</taxon>
        <taxon>Chaetomiaceae</taxon>
        <taxon>Canariomyces</taxon>
    </lineage>
</organism>
<protein>
    <submittedName>
        <fullName evidence="2">Uncharacterized protein</fullName>
    </submittedName>
</protein>
<feature type="region of interest" description="Disordered" evidence="1">
    <location>
        <begin position="76"/>
        <end position="127"/>
    </location>
</feature>
<dbReference type="RefSeq" id="XP_064666394.1">
    <property type="nucleotide sequence ID" value="XM_064819295.1"/>
</dbReference>
<sequence length="1057" mass="118528">MFPSSASPRRSCTRQRISLGKTVTTVSLLSLSLQFLCVRRGSRVPSNCWTVQRYAARPKAWAHLFFRTSPISNSNTTPASMSVDLSDSEDVPSPAGRASRTSQAKSHPMGYRSSAATLPVNPTHTQNHMGGYEYRGAPMFSSYSQQMVPYYDYRNPFAPVPTGGAVTGAAYFGGLDGYHDGRDGYYGGPMHMRRMYGRPPAPPEERLGPVNASRQRRTRAPDAHHEIVSQNTGDAVLNPSSKRDMTIHLELEIEDDIESKITEVASLKRMGRFRDAHAYFRANLSEHLEDSIPTMVEYADMLLAQGHFDRIFESFDEDAIRKSCLEMPLAKLAADQVNLVLVLQLARSYSDPNLQTALNVAEMASKFLQSRPPRNSHDCIPSTELQVLCRYLNLTSCIRKNSNILWAANSDFRFDWGQWVGLYRNLMDDSRHWELRDIMVSFVSTFGAPQASASLLGEDSLETGISKLLNDWERTVVAETSDLCLLDIMVCFCRKFIRKGAPMRRLENFLFQRGRAVAASVKERNQQSVKCRPYLEWILLEEERVRVRRSCPDGKEESTAATVLVSPPFRKLPGWTVWSGVLPSYAPTASENPGWPPVVGQGTKLSDELLELVLRVSEEQGDFATQVSCLRELVCRSREPSSLFAKLEHLQLFVMGDKLGTLKTKLSKYLLTADDDASRRALKDELVDMDPRLQRWRADFACPLIQWCHLRILHALMLSTGSAAEELRNAEVLADTLKHQLPQNFLAKLNYRLPSAPRLVAPPIPTTPVDDDVQTTGDEQGSKKKKVTIDEDVHNESVSSDSSHIRTSYGRGYGPTPPPGPPPRSSTKLPREAFNGPPPPPVDDPEVKALKAKLDAFEKEREQRKKEEERKELEQKVREDAEEALRRRMEELRRVQEEARQEIERARAETERAAREKLEAERKTEEERRRSHAETIARAEREAREKLLAEFKAAEERKRRQAEAEAEKEAIIQARVGAKLAEAIKAREDAAAAAAKKASEEAALRKKIEEEATIKAEKAAEAKIAEAVAAAVAKTRAEITGAVSQGTKEPEENGQVG</sequence>
<keyword evidence="3" id="KW-1185">Reference proteome</keyword>
<feature type="region of interest" description="Disordered" evidence="1">
    <location>
        <begin position="906"/>
        <end position="937"/>
    </location>
</feature>
<dbReference type="GeneID" id="89943421"/>
<evidence type="ECO:0000313" key="3">
    <source>
        <dbReference type="Proteomes" id="UP001302812"/>
    </source>
</evidence>
<feature type="compositionally biased region" description="Basic and acidic residues" evidence="1">
    <location>
        <begin position="845"/>
        <end position="881"/>
    </location>
</feature>
<proteinExistence type="predicted"/>
<feature type="region of interest" description="Disordered" evidence="1">
    <location>
        <begin position="757"/>
        <end position="881"/>
    </location>
</feature>
<reference evidence="2" key="1">
    <citation type="journal article" date="2023" name="Mol. Phylogenet. Evol.">
        <title>Genome-scale phylogeny and comparative genomics of the fungal order Sordariales.</title>
        <authorList>
            <person name="Hensen N."/>
            <person name="Bonometti L."/>
            <person name="Westerberg I."/>
            <person name="Brannstrom I.O."/>
            <person name="Guillou S."/>
            <person name="Cros-Aarteil S."/>
            <person name="Calhoun S."/>
            <person name="Haridas S."/>
            <person name="Kuo A."/>
            <person name="Mondo S."/>
            <person name="Pangilinan J."/>
            <person name="Riley R."/>
            <person name="LaButti K."/>
            <person name="Andreopoulos B."/>
            <person name="Lipzen A."/>
            <person name="Chen C."/>
            <person name="Yan M."/>
            <person name="Daum C."/>
            <person name="Ng V."/>
            <person name="Clum A."/>
            <person name="Steindorff A."/>
            <person name="Ohm R.A."/>
            <person name="Martin F."/>
            <person name="Silar P."/>
            <person name="Natvig D.O."/>
            <person name="Lalanne C."/>
            <person name="Gautier V."/>
            <person name="Ament-Velasquez S.L."/>
            <person name="Kruys A."/>
            <person name="Hutchinson M.I."/>
            <person name="Powell A.J."/>
            <person name="Barry K."/>
            <person name="Miller A.N."/>
            <person name="Grigoriev I.V."/>
            <person name="Debuchy R."/>
            <person name="Gladieux P."/>
            <person name="Hiltunen Thoren M."/>
            <person name="Johannesson H."/>
        </authorList>
    </citation>
    <scope>NUCLEOTIDE SEQUENCE</scope>
    <source>
        <strain evidence="2">CBS 508.74</strain>
    </source>
</reference>
<dbReference type="AlphaFoldDB" id="A0AAN6T9B5"/>
<feature type="compositionally biased region" description="Polar residues" evidence="1">
    <location>
        <begin position="76"/>
        <end position="85"/>
    </location>
</feature>